<evidence type="ECO:0000256" key="6">
    <source>
        <dbReference type="ARBA" id="ARBA00022840"/>
    </source>
</evidence>
<keyword evidence="1" id="KW-0723">Serine/threonine-protein kinase</keyword>
<keyword evidence="2" id="KW-0597">Phosphoprotein</keyword>
<feature type="region of interest" description="Disordered" evidence="8">
    <location>
        <begin position="139"/>
        <end position="200"/>
    </location>
</feature>
<dbReference type="FunFam" id="1.10.510.10:FF:000008">
    <property type="entry name" value="Non-specific serine/threonine protein kinase"/>
    <property type="match status" value="1"/>
</dbReference>
<dbReference type="Gene3D" id="1.10.510.10">
    <property type="entry name" value="Transferase(Phosphotransferase) domain 1"/>
    <property type="match status" value="1"/>
</dbReference>
<feature type="domain" description="Protein kinase" evidence="9">
    <location>
        <begin position="257"/>
        <end position="516"/>
    </location>
</feature>
<feature type="compositionally biased region" description="Polar residues" evidence="8">
    <location>
        <begin position="144"/>
        <end position="167"/>
    </location>
</feature>
<dbReference type="CDD" id="cd05123">
    <property type="entry name" value="STKc_AGC"/>
    <property type="match status" value="1"/>
</dbReference>
<dbReference type="FunFam" id="3.30.200.20:FF:000042">
    <property type="entry name" value="Aurora kinase A"/>
    <property type="match status" value="1"/>
</dbReference>
<keyword evidence="5" id="KW-0418">Kinase</keyword>
<evidence type="ECO:0000259" key="9">
    <source>
        <dbReference type="PROSITE" id="PS50011"/>
    </source>
</evidence>
<dbReference type="SMART" id="SM00220">
    <property type="entry name" value="S_TKc"/>
    <property type="match status" value="1"/>
</dbReference>
<dbReference type="InterPro" id="IPR017441">
    <property type="entry name" value="Protein_kinase_ATP_BS"/>
</dbReference>
<feature type="compositionally biased region" description="Polar residues" evidence="8">
    <location>
        <begin position="1"/>
        <end position="12"/>
    </location>
</feature>
<dbReference type="GO" id="GO:0004674">
    <property type="term" value="F:protein serine/threonine kinase activity"/>
    <property type="evidence" value="ECO:0007669"/>
    <property type="project" value="UniProtKB-KW"/>
</dbReference>
<dbReference type="SUPFAM" id="SSF56112">
    <property type="entry name" value="Protein kinase-like (PK-like)"/>
    <property type="match status" value="1"/>
</dbReference>
<protein>
    <recommendedName>
        <fullName evidence="9">Protein kinase domain-containing protein</fullName>
    </recommendedName>
</protein>
<keyword evidence="6 7" id="KW-0067">ATP-binding</keyword>
<evidence type="ECO:0000256" key="4">
    <source>
        <dbReference type="ARBA" id="ARBA00022741"/>
    </source>
</evidence>
<evidence type="ECO:0000256" key="2">
    <source>
        <dbReference type="ARBA" id="ARBA00022553"/>
    </source>
</evidence>
<dbReference type="InterPro" id="IPR008271">
    <property type="entry name" value="Ser/Thr_kinase_AS"/>
</dbReference>
<sequence length="641" mass="72246">MGNTNATTTGEMPQTRDGYDEDAPANINQKAQNQQTHYRTDRKPTSTTFATYDDAASMSTHNTEFTTSNLIPRGQSLDGAVGGGGGGRSHQERGELLQKIKRQQAQLKSSESYKGNVAIMYTNADSYKSSDAGNVYPPPPTLPYDQQSRGVTMGGTRTNRARTTSFQKGPLENNDWKDNWDNDCDSSDDEEGDSCQADNNISRSLPLGYDTSSVTNLTKQVDDALRFGQGQKGDAVDWETSSRSGEITYDKPDIDMFSQLRVLGKGSFGKVVLVQKQVGNEKGGLFAMKMLRKTHLLKRGQIERTRTERKVLSVVDHPFIMKLHFAFQTEDRLFLVLDYCAGGELFFHLSRHRKFPENYTRFYTAELLLALKYLHSKGIIYRDLKPENVLFDADGHVKLGDFGLAKANISHYYKGTRSRVGTPEYMSPEVLQKWGHGFCVDYWGLGMLTFEMMTGLPPWYTTNRHELLKRLTRAPLQIPSYFSSSARNFVASLLERNPKGRLGVRGAHSVITHDFFRRLDFKALEERRIQAPILPCQGWKSPQPHKSNARKGITRGLFQKSQNTTAPHASTTFQIQGLHSEELDAATANFDKQFTRMALDSQTSHDYSDEYSDEDYGSQELNENTFIGFTFDDPSDADDLR</sequence>
<evidence type="ECO:0000313" key="10">
    <source>
        <dbReference type="EMBL" id="CAE0460194.1"/>
    </source>
</evidence>
<dbReference type="Gene3D" id="3.30.200.20">
    <property type="entry name" value="Phosphorylase Kinase, domain 1"/>
    <property type="match status" value="1"/>
</dbReference>
<evidence type="ECO:0000256" key="3">
    <source>
        <dbReference type="ARBA" id="ARBA00022679"/>
    </source>
</evidence>
<feature type="compositionally biased region" description="Acidic residues" evidence="8">
    <location>
        <begin position="181"/>
        <end position="193"/>
    </location>
</feature>
<proteinExistence type="predicted"/>
<dbReference type="Pfam" id="PF00069">
    <property type="entry name" value="Pkinase"/>
    <property type="match status" value="1"/>
</dbReference>
<dbReference type="PROSITE" id="PS00107">
    <property type="entry name" value="PROTEIN_KINASE_ATP"/>
    <property type="match status" value="1"/>
</dbReference>
<feature type="compositionally biased region" description="Polar residues" evidence="8">
    <location>
        <begin position="26"/>
        <end position="37"/>
    </location>
</feature>
<dbReference type="GO" id="GO:0005524">
    <property type="term" value="F:ATP binding"/>
    <property type="evidence" value="ECO:0007669"/>
    <property type="project" value="UniProtKB-UniRule"/>
</dbReference>
<evidence type="ECO:0000256" key="5">
    <source>
        <dbReference type="ARBA" id="ARBA00022777"/>
    </source>
</evidence>
<dbReference type="InterPro" id="IPR000719">
    <property type="entry name" value="Prot_kinase_dom"/>
</dbReference>
<dbReference type="InterPro" id="IPR045270">
    <property type="entry name" value="STKc_AGC"/>
</dbReference>
<feature type="region of interest" description="Disordered" evidence="8">
    <location>
        <begin position="64"/>
        <end position="92"/>
    </location>
</feature>
<dbReference type="EMBL" id="HBIO01006822">
    <property type="protein sequence ID" value="CAE0460194.1"/>
    <property type="molecule type" value="Transcribed_RNA"/>
</dbReference>
<dbReference type="InterPro" id="IPR011009">
    <property type="entry name" value="Kinase-like_dom_sf"/>
</dbReference>
<dbReference type="PANTHER" id="PTHR24351">
    <property type="entry name" value="RIBOSOMAL PROTEIN S6 KINASE"/>
    <property type="match status" value="1"/>
</dbReference>
<evidence type="ECO:0000256" key="1">
    <source>
        <dbReference type="ARBA" id="ARBA00022527"/>
    </source>
</evidence>
<reference evidence="10" key="1">
    <citation type="submission" date="2021-01" db="EMBL/GenBank/DDBJ databases">
        <authorList>
            <person name="Corre E."/>
            <person name="Pelletier E."/>
            <person name="Niang G."/>
            <person name="Scheremetjew M."/>
            <person name="Finn R."/>
            <person name="Kale V."/>
            <person name="Holt S."/>
            <person name="Cochrane G."/>
            <person name="Meng A."/>
            <person name="Brown T."/>
            <person name="Cohen L."/>
        </authorList>
    </citation>
    <scope>NUCLEOTIDE SEQUENCE</scope>
    <source>
        <strain evidence="10">MM31A-1</strain>
    </source>
</reference>
<feature type="region of interest" description="Disordered" evidence="8">
    <location>
        <begin position="1"/>
        <end position="47"/>
    </location>
</feature>
<dbReference type="AlphaFoldDB" id="A0A7S3PZH2"/>
<accession>A0A7S3PZH2</accession>
<gene>
    <name evidence="10" type="ORF">CDEB00056_LOCUS5035</name>
</gene>
<dbReference type="PROSITE" id="PS00108">
    <property type="entry name" value="PROTEIN_KINASE_ST"/>
    <property type="match status" value="1"/>
</dbReference>
<dbReference type="PROSITE" id="PS50011">
    <property type="entry name" value="PROTEIN_KINASE_DOM"/>
    <property type="match status" value="1"/>
</dbReference>
<feature type="binding site" evidence="7">
    <location>
        <position position="289"/>
    </location>
    <ligand>
        <name>ATP</name>
        <dbReference type="ChEBI" id="CHEBI:30616"/>
    </ligand>
</feature>
<name>A0A7S3PZH2_9STRA</name>
<keyword evidence="3" id="KW-0808">Transferase</keyword>
<organism evidence="10">
    <name type="scientific">Chaetoceros debilis</name>
    <dbReference type="NCBI Taxonomy" id="122233"/>
    <lineage>
        <taxon>Eukaryota</taxon>
        <taxon>Sar</taxon>
        <taxon>Stramenopiles</taxon>
        <taxon>Ochrophyta</taxon>
        <taxon>Bacillariophyta</taxon>
        <taxon>Coscinodiscophyceae</taxon>
        <taxon>Chaetocerotophycidae</taxon>
        <taxon>Chaetocerotales</taxon>
        <taxon>Chaetocerotaceae</taxon>
        <taxon>Chaetoceros</taxon>
    </lineage>
</organism>
<evidence type="ECO:0000256" key="8">
    <source>
        <dbReference type="SAM" id="MobiDB-lite"/>
    </source>
</evidence>
<evidence type="ECO:0000256" key="7">
    <source>
        <dbReference type="PROSITE-ProRule" id="PRU10141"/>
    </source>
</evidence>
<keyword evidence="4 7" id="KW-0547">Nucleotide-binding</keyword>